<proteinExistence type="predicted"/>
<protein>
    <submittedName>
        <fullName evidence="1">Uncharacterized protein</fullName>
    </submittedName>
</protein>
<dbReference type="Proteomes" id="UP001178288">
    <property type="component" value="Chromosome"/>
</dbReference>
<dbReference type="AlphaFoldDB" id="A0AA95MRF4"/>
<reference evidence="1" key="1">
    <citation type="submission" date="2023-05" db="EMBL/GenBank/DDBJ databases">
        <title>Comparative genomics of Bacillaceae isolates and their secondary metabolite potential.</title>
        <authorList>
            <person name="Song L."/>
            <person name="Nielsen L.J."/>
            <person name="Mohite O."/>
            <person name="Xu X."/>
            <person name="Weber T."/>
            <person name="Kovacs A.T."/>
        </authorList>
    </citation>
    <scope>NUCLEOTIDE SEQUENCE</scope>
    <source>
        <strain evidence="1">XLM17</strain>
    </source>
</reference>
<keyword evidence="2" id="KW-1185">Reference proteome</keyword>
<evidence type="ECO:0000313" key="2">
    <source>
        <dbReference type="Proteomes" id="UP001178288"/>
    </source>
</evidence>
<dbReference type="KEGG" id="nnv:QNH39_25600"/>
<evidence type="ECO:0000313" key="1">
    <source>
        <dbReference type="EMBL" id="WHY85911.1"/>
    </source>
</evidence>
<sequence>MTHHITTGPMPGHPEACIAQYNHKTLSHTPSSYHSNHHYSNHHYPNHHFPNHNHLIPYIQQPITGFVHYGIPSWRTPTAR</sequence>
<dbReference type="RefSeq" id="WP_156482390.1">
    <property type="nucleotide sequence ID" value="NZ_CP126114.1"/>
</dbReference>
<organism evidence="1 2">
    <name type="scientific">Neobacillus novalis</name>
    <dbReference type="NCBI Taxonomy" id="220687"/>
    <lineage>
        <taxon>Bacteria</taxon>
        <taxon>Bacillati</taxon>
        <taxon>Bacillota</taxon>
        <taxon>Bacilli</taxon>
        <taxon>Bacillales</taxon>
        <taxon>Bacillaceae</taxon>
        <taxon>Neobacillus</taxon>
    </lineage>
</organism>
<accession>A0AA95MRF4</accession>
<gene>
    <name evidence="1" type="ORF">QNH39_25600</name>
</gene>
<dbReference type="EMBL" id="CP126114">
    <property type="protein sequence ID" value="WHY85911.1"/>
    <property type="molecule type" value="Genomic_DNA"/>
</dbReference>
<name>A0AA95MRF4_9BACI</name>